<dbReference type="InterPro" id="IPR027417">
    <property type="entry name" value="P-loop_NTPase"/>
</dbReference>
<reference evidence="2" key="1">
    <citation type="journal article" date="2019" name="Int. J. Syst. Evol. Microbiol.">
        <title>The Global Catalogue of Microorganisms (GCM) 10K type strain sequencing project: providing services to taxonomists for standard genome sequencing and annotation.</title>
        <authorList>
            <consortium name="The Broad Institute Genomics Platform"/>
            <consortium name="The Broad Institute Genome Sequencing Center for Infectious Disease"/>
            <person name="Wu L."/>
            <person name="Ma J."/>
        </authorList>
    </citation>
    <scope>NUCLEOTIDE SEQUENCE [LARGE SCALE GENOMIC DNA]</scope>
    <source>
        <strain evidence="2">KCTC 23723</strain>
    </source>
</reference>
<dbReference type="EMBL" id="BMYR01000004">
    <property type="protein sequence ID" value="GGW57158.1"/>
    <property type="molecule type" value="Genomic_DNA"/>
</dbReference>
<evidence type="ECO:0000313" key="2">
    <source>
        <dbReference type="Proteomes" id="UP000634667"/>
    </source>
</evidence>
<keyword evidence="2" id="KW-1185">Reference proteome</keyword>
<sequence>MQTKAARMRDLVRQILDGDTLHPHQKIAAQKTFAAFDGEVRAVVTAAEMQAGKSGVALALACLQRLSLSDEDICEKAKLKDTLYLVTMPDLALIDQAEKDLSLAKNIVVSNFVRFEQDLERHFKGHPPKLILIDECHYGSNAASIRYCSIFDYLEKQNDQCKVVFISATPFGALYAAEQDYEVAKHLESVAIKENDKAAQREAQQLAEVAARNSILRRDFQTKLVFHRTSPEYYGVRQMLASNKVTHLDSTTRNFLDQSVARDKFMQLFQDYEGAGWALVRVTAGMAMQAKDELIASGINPSNIFILGSNLQDVPDEELTTIDRFKREFDECIDFEEKLIAITVAGCRAGINFGQMMKTRLIATWDNTITSVASVVQANIGRACGYHQNRDAAHFTNLNAAQAYGAILDYLDKNTAEHAASDFDGLREFFEDVCQEFNVNGLDVGLAIKSKRRRPIGDVETYMTDSYIAVPARLLNPEYDFTLHTRDPLLLKAIELLREEMIKGGGPIVKGNRAMRGATKNWVKAQWVNGDSFDNPEKARKEGTMKERAIKFAQRLDDKLPIEFNQIVLPGAGEYTENKHVTAIVFSVFNISRRDVTKKIMLESDVYQMCEHFGIPHDNTMFLLFKRGEYDADKTRIKIESNEGPDLITLIHDESQFSEKERNK</sequence>
<dbReference type="RefSeq" id="WP_189481421.1">
    <property type="nucleotide sequence ID" value="NZ_BMYR01000004.1"/>
</dbReference>
<evidence type="ECO:0008006" key="3">
    <source>
        <dbReference type="Google" id="ProtNLM"/>
    </source>
</evidence>
<accession>A0ABQ2WLC1</accession>
<evidence type="ECO:0000313" key="1">
    <source>
        <dbReference type="EMBL" id="GGW57158.1"/>
    </source>
</evidence>
<dbReference type="SUPFAM" id="SSF52540">
    <property type="entry name" value="P-loop containing nucleoside triphosphate hydrolases"/>
    <property type="match status" value="1"/>
</dbReference>
<proteinExistence type="predicted"/>
<protein>
    <recommendedName>
        <fullName evidence="3">Glutathione synthase</fullName>
    </recommendedName>
</protein>
<dbReference type="Gene3D" id="3.40.50.300">
    <property type="entry name" value="P-loop containing nucleotide triphosphate hydrolases"/>
    <property type="match status" value="1"/>
</dbReference>
<organism evidence="1 2">
    <name type="scientific">Alishewanella tabrizica</name>
    <dbReference type="NCBI Taxonomy" id="671278"/>
    <lineage>
        <taxon>Bacteria</taxon>
        <taxon>Pseudomonadati</taxon>
        <taxon>Pseudomonadota</taxon>
        <taxon>Gammaproteobacteria</taxon>
        <taxon>Alteromonadales</taxon>
        <taxon>Alteromonadaceae</taxon>
        <taxon>Alishewanella</taxon>
    </lineage>
</organism>
<name>A0ABQ2WLC1_9ALTE</name>
<dbReference type="Proteomes" id="UP000634667">
    <property type="component" value="Unassembled WGS sequence"/>
</dbReference>
<gene>
    <name evidence="1" type="ORF">GCM10008111_11530</name>
</gene>
<comment type="caution">
    <text evidence="1">The sequence shown here is derived from an EMBL/GenBank/DDBJ whole genome shotgun (WGS) entry which is preliminary data.</text>
</comment>